<accession>A0A1H2Y2I1</accession>
<evidence type="ECO:0000313" key="3">
    <source>
        <dbReference type="Proteomes" id="UP000199675"/>
    </source>
</evidence>
<dbReference type="InterPro" id="IPR011990">
    <property type="entry name" value="TPR-like_helical_dom_sf"/>
</dbReference>
<feature type="signal peptide" evidence="1">
    <location>
        <begin position="1"/>
        <end position="34"/>
    </location>
</feature>
<name>A0A1H2Y2I1_9GAMM</name>
<keyword evidence="1" id="KW-0732">Signal</keyword>
<organism evidence="2 3">
    <name type="scientific">Marinobacter mobilis</name>
    <dbReference type="NCBI Taxonomy" id="488533"/>
    <lineage>
        <taxon>Bacteria</taxon>
        <taxon>Pseudomonadati</taxon>
        <taxon>Pseudomonadota</taxon>
        <taxon>Gammaproteobacteria</taxon>
        <taxon>Pseudomonadales</taxon>
        <taxon>Marinobacteraceae</taxon>
        <taxon>Marinobacter</taxon>
    </lineage>
</organism>
<dbReference type="SUPFAM" id="SSF48452">
    <property type="entry name" value="TPR-like"/>
    <property type="match status" value="1"/>
</dbReference>
<dbReference type="STRING" id="488533.SAMN04487960_105239"/>
<dbReference type="Gene3D" id="1.25.40.10">
    <property type="entry name" value="Tetratricopeptide repeat domain"/>
    <property type="match status" value="1"/>
</dbReference>
<gene>
    <name evidence="2" type="ORF">SAMN04487960_105239</name>
</gene>
<proteinExistence type="predicted"/>
<dbReference type="AlphaFoldDB" id="A0A1H2Y2I1"/>
<evidence type="ECO:0000313" key="2">
    <source>
        <dbReference type="EMBL" id="SDW99260.1"/>
    </source>
</evidence>
<protein>
    <submittedName>
        <fullName evidence="2">Flp pilus assembly protein TadD, contains TPR repeats</fullName>
    </submittedName>
</protein>
<dbReference type="RefSeq" id="WP_091813065.1">
    <property type="nucleotide sequence ID" value="NZ_FNNE01000005.1"/>
</dbReference>
<dbReference type="EMBL" id="FNNE01000005">
    <property type="protein sequence ID" value="SDW99260.1"/>
    <property type="molecule type" value="Genomic_DNA"/>
</dbReference>
<feature type="chain" id="PRO_5011575612" evidence="1">
    <location>
        <begin position="35"/>
        <end position="237"/>
    </location>
</feature>
<evidence type="ECO:0000256" key="1">
    <source>
        <dbReference type="SAM" id="SignalP"/>
    </source>
</evidence>
<sequence>MQQTRLQHFSRAAPMSWRRLAVTTLMGLVLSGCAGTPSSSREDEVEPLDVNCQAPIQPEEEVHLDLVDRLAESGKPYAALAQLEGQPLTTPDHWVRKGRLLASTQQLRASEQLFRSLAQQCDTAEAHHGLGMVLLKTWRTEAGLAELRIARADSPSSGNIRNDYGYALLLSGEYEHAAYELRTALELMDGKGPVRQNLAAAYLLTNNDQGLKVLTERYGFGVDEIAHAQRLADSIRR</sequence>
<keyword evidence="3" id="KW-1185">Reference proteome</keyword>
<dbReference type="Proteomes" id="UP000199675">
    <property type="component" value="Unassembled WGS sequence"/>
</dbReference>
<dbReference type="PROSITE" id="PS51257">
    <property type="entry name" value="PROKAR_LIPOPROTEIN"/>
    <property type="match status" value="1"/>
</dbReference>
<reference evidence="2 3" key="1">
    <citation type="submission" date="2016-10" db="EMBL/GenBank/DDBJ databases">
        <authorList>
            <person name="de Groot N.N."/>
        </authorList>
    </citation>
    <scope>NUCLEOTIDE SEQUENCE [LARGE SCALE GENOMIC DNA]</scope>
    <source>
        <strain evidence="2 3">CGMCC 1.7059</strain>
    </source>
</reference>
<dbReference type="OrthoDB" id="6181789at2"/>